<feature type="transmembrane region" description="Helical" evidence="6">
    <location>
        <begin position="271"/>
        <end position="287"/>
    </location>
</feature>
<feature type="domain" description="O-antigen ligase-related" evidence="7">
    <location>
        <begin position="277"/>
        <end position="413"/>
    </location>
</feature>
<dbReference type="EMBL" id="CAFAAO010000048">
    <property type="protein sequence ID" value="CAB4817015.1"/>
    <property type="molecule type" value="Genomic_DNA"/>
</dbReference>
<sequence>MQDQRARSPRDGRYAPTLGMNAPVAPNEGGTSADTTRIAAIATLTVMSLACWIVAHTATPIAPVVGTIGAITGIALGVISPLAGTILAVALVPFRGGSDAVPSSLAEFFRGAPLWGAVARLLFERVAASRRGESIGAPSRLMTIAAVAGALIAPLERITATAMHTFPAQGSDLDMLSIVGSQSLLFGAWIVSAHLPRKAVDQLLRAAAVVIAVALILSFAGWIGLKPVKFFIFDPKVFGRLASLGFPTPTAMGLAIALPLTAAVVFTRSRVLGVVLIAATGLAIVLTESRGPMIALLAIGLIAIPTIRIIRGVRVIGLLGALGLAGAALVFNRYGDRFDQLLAGSIPNLDSDLQRITSWRAGIETALAHPITGGGWFSLRYWNDGELGKANVNLSHNIILQGLSDGGFPLGIAAAIIVLGSVAVMIKHWRAIPISWRMAAITVVICGLWDMPQMRAFGALFAGLALGLASRPVEKSEALTS</sequence>
<dbReference type="InterPro" id="IPR007016">
    <property type="entry name" value="O-antigen_ligase-rel_domated"/>
</dbReference>
<name>A0A6J6Z8E4_9ZZZZ</name>
<evidence type="ECO:0000256" key="6">
    <source>
        <dbReference type="SAM" id="Phobius"/>
    </source>
</evidence>
<evidence type="ECO:0000256" key="3">
    <source>
        <dbReference type="ARBA" id="ARBA00022989"/>
    </source>
</evidence>
<evidence type="ECO:0000256" key="1">
    <source>
        <dbReference type="ARBA" id="ARBA00004141"/>
    </source>
</evidence>
<organism evidence="8">
    <name type="scientific">freshwater metagenome</name>
    <dbReference type="NCBI Taxonomy" id="449393"/>
    <lineage>
        <taxon>unclassified sequences</taxon>
        <taxon>metagenomes</taxon>
        <taxon>ecological metagenomes</taxon>
    </lineage>
</organism>
<dbReference type="Pfam" id="PF04932">
    <property type="entry name" value="Wzy_C"/>
    <property type="match status" value="1"/>
</dbReference>
<keyword evidence="3 6" id="KW-1133">Transmembrane helix</keyword>
<feature type="transmembrane region" description="Helical" evidence="6">
    <location>
        <begin position="135"/>
        <end position="155"/>
    </location>
</feature>
<feature type="transmembrane region" description="Helical" evidence="6">
    <location>
        <begin position="244"/>
        <end position="266"/>
    </location>
</feature>
<gene>
    <name evidence="8" type="ORF">UFOPK3037_01745</name>
</gene>
<evidence type="ECO:0000256" key="2">
    <source>
        <dbReference type="ARBA" id="ARBA00022692"/>
    </source>
</evidence>
<feature type="region of interest" description="Disordered" evidence="5">
    <location>
        <begin position="1"/>
        <end position="31"/>
    </location>
</feature>
<keyword evidence="4 6" id="KW-0472">Membrane</keyword>
<evidence type="ECO:0000256" key="4">
    <source>
        <dbReference type="ARBA" id="ARBA00023136"/>
    </source>
</evidence>
<protein>
    <submittedName>
        <fullName evidence="8">Unannotated protein</fullName>
    </submittedName>
</protein>
<evidence type="ECO:0000259" key="7">
    <source>
        <dbReference type="Pfam" id="PF04932"/>
    </source>
</evidence>
<dbReference type="GO" id="GO:0016020">
    <property type="term" value="C:membrane"/>
    <property type="evidence" value="ECO:0007669"/>
    <property type="project" value="UniProtKB-SubCell"/>
</dbReference>
<reference evidence="8" key="1">
    <citation type="submission" date="2020-05" db="EMBL/GenBank/DDBJ databases">
        <authorList>
            <person name="Chiriac C."/>
            <person name="Salcher M."/>
            <person name="Ghai R."/>
            <person name="Kavagutti S V."/>
        </authorList>
    </citation>
    <scope>NUCLEOTIDE SEQUENCE</scope>
</reference>
<comment type="subcellular location">
    <subcellularLocation>
        <location evidence="1">Membrane</location>
        <topology evidence="1">Multi-pass membrane protein</topology>
    </subcellularLocation>
</comment>
<dbReference type="AlphaFoldDB" id="A0A6J6Z8E4"/>
<keyword evidence="2 6" id="KW-0812">Transmembrane</keyword>
<evidence type="ECO:0000313" key="8">
    <source>
        <dbReference type="EMBL" id="CAB4817015.1"/>
    </source>
</evidence>
<feature type="transmembrane region" description="Helical" evidence="6">
    <location>
        <begin position="315"/>
        <end position="334"/>
    </location>
</feature>
<dbReference type="PANTHER" id="PTHR37422">
    <property type="entry name" value="TEICHURONIC ACID BIOSYNTHESIS PROTEIN TUAE"/>
    <property type="match status" value="1"/>
</dbReference>
<feature type="transmembrane region" description="Helical" evidence="6">
    <location>
        <begin position="434"/>
        <end position="450"/>
    </location>
</feature>
<feature type="compositionally biased region" description="Basic and acidic residues" evidence="5">
    <location>
        <begin position="1"/>
        <end position="13"/>
    </location>
</feature>
<accession>A0A6J6Z8E4</accession>
<feature type="transmembrane region" description="Helical" evidence="6">
    <location>
        <begin position="293"/>
        <end position="310"/>
    </location>
</feature>
<feature type="transmembrane region" description="Helical" evidence="6">
    <location>
        <begin position="408"/>
        <end position="427"/>
    </location>
</feature>
<proteinExistence type="predicted"/>
<feature type="transmembrane region" description="Helical" evidence="6">
    <location>
        <begin position="203"/>
        <end position="224"/>
    </location>
</feature>
<dbReference type="InterPro" id="IPR051533">
    <property type="entry name" value="WaaL-like"/>
</dbReference>
<feature type="transmembrane region" description="Helical" evidence="6">
    <location>
        <begin position="38"/>
        <end position="55"/>
    </location>
</feature>
<feature type="transmembrane region" description="Helical" evidence="6">
    <location>
        <begin position="175"/>
        <end position="191"/>
    </location>
</feature>
<feature type="transmembrane region" description="Helical" evidence="6">
    <location>
        <begin position="67"/>
        <end position="92"/>
    </location>
</feature>
<evidence type="ECO:0000256" key="5">
    <source>
        <dbReference type="SAM" id="MobiDB-lite"/>
    </source>
</evidence>
<dbReference type="PANTHER" id="PTHR37422:SF13">
    <property type="entry name" value="LIPOPOLYSACCHARIDE BIOSYNTHESIS PROTEIN PA4999-RELATED"/>
    <property type="match status" value="1"/>
</dbReference>